<dbReference type="Proteomes" id="UP000602510">
    <property type="component" value="Unassembled WGS sequence"/>
</dbReference>
<keyword evidence="2" id="KW-1185">Reference proteome</keyword>
<comment type="caution">
    <text evidence="1">The sequence shown here is derived from an EMBL/GenBank/DDBJ whole genome shotgun (WGS) entry which is preliminary data.</text>
</comment>
<dbReference type="EMBL" id="WSZM01000237">
    <property type="protein sequence ID" value="KAF4037511.1"/>
    <property type="molecule type" value="Genomic_DNA"/>
</dbReference>
<gene>
    <name evidence="1" type="ORF">GN244_ATG10245</name>
</gene>
<name>A0A833TAJ3_PHYIN</name>
<protein>
    <submittedName>
        <fullName evidence="1">Uncharacterized protein</fullName>
    </submittedName>
</protein>
<sequence>MEHIPPALFTSIVAFAVYDYSEDLIPTKRKLPLEGLKPLAQVCKSWYRLIDEVACRSKRSTLSLKFSSGSRTEILELRRHILERGSKILDLSIQMGEAPPRGGGAHPLRTAILSTWGHKSFQIDWDVIFSRVSALRRLDLSEVQLVSGQVELILKSAAKYCRYIESVTLATVDEVAQGRVDFDSILAALYAALETWYSSGTHRGLRQLTVPVLDERNRFQTCRQFFDNIVKFCPELEFLDGYKKTLNEMDKLVCRDDWLITVNQWDEFNAKCTQLREFNWVVAPFADPFFRVFGEHVKPHLKKLTFAVNMLWKWEEYFDALDEAAGLPPTTHTTWHSFSQRPGYGYKATDASSALKGCPALDELEIQLYHPVDEDEMGFDDPYEDDDTADFPDEEVLNIDIYNDKFCETLVESCPLLTKFSIWEVAEGHNSNFIPIRTFTDQGLVGLAKLKYLNSMELRTINCTGTGVFEFLNGLSEEFLGQRTFQICVGGHPSDSRLAFYNAIPELLKQLEARSAEQLKWGRRKFILRLMNSNFASVEPGWSEQYLRDLEPIVKNVKKMHPNLRLRITTSGRRGSSFRSITELGLYTSNAKPSIWYGWNEEESDQNVTFVNRGGGSSSFDHAQSRLPVELRHPELLDPDSLPIDYELPADYFEDYGYGGYGDFGDYDEDTFDDGFYDANADELWE</sequence>
<dbReference type="InterPro" id="IPR032675">
    <property type="entry name" value="LRR_dom_sf"/>
</dbReference>
<dbReference type="Gene3D" id="3.80.10.10">
    <property type="entry name" value="Ribonuclease Inhibitor"/>
    <property type="match status" value="1"/>
</dbReference>
<organism evidence="1 2">
    <name type="scientific">Phytophthora infestans</name>
    <name type="common">Potato late blight agent</name>
    <name type="synonym">Botrytis infestans</name>
    <dbReference type="NCBI Taxonomy" id="4787"/>
    <lineage>
        <taxon>Eukaryota</taxon>
        <taxon>Sar</taxon>
        <taxon>Stramenopiles</taxon>
        <taxon>Oomycota</taxon>
        <taxon>Peronosporomycetes</taxon>
        <taxon>Peronosporales</taxon>
        <taxon>Peronosporaceae</taxon>
        <taxon>Phytophthora</taxon>
    </lineage>
</organism>
<evidence type="ECO:0000313" key="2">
    <source>
        <dbReference type="Proteomes" id="UP000602510"/>
    </source>
</evidence>
<evidence type="ECO:0000313" key="1">
    <source>
        <dbReference type="EMBL" id="KAF4037511.1"/>
    </source>
</evidence>
<proteinExistence type="predicted"/>
<dbReference type="AlphaFoldDB" id="A0A833TAJ3"/>
<accession>A0A833TAJ3</accession>
<reference evidence="1" key="1">
    <citation type="submission" date="2020-04" db="EMBL/GenBank/DDBJ databases">
        <title>Hybrid Assembly of Korean Phytophthora infestans isolates.</title>
        <authorList>
            <person name="Prokchorchik M."/>
            <person name="Lee Y."/>
            <person name="Seo J."/>
            <person name="Cho J.-H."/>
            <person name="Park Y.-E."/>
            <person name="Jang D.-C."/>
            <person name="Im J.-S."/>
            <person name="Choi J.-G."/>
            <person name="Park H.-J."/>
            <person name="Lee G.-B."/>
            <person name="Lee Y.-G."/>
            <person name="Hong S.-Y."/>
            <person name="Cho K."/>
            <person name="Sohn K.H."/>
        </authorList>
    </citation>
    <scope>NUCLEOTIDE SEQUENCE</scope>
    <source>
        <strain evidence="1">KR_1_A1</strain>
    </source>
</reference>